<reference evidence="1" key="1">
    <citation type="submission" date="2024-07" db="EMBL/GenBank/DDBJ databases">
        <title>Identification and characteristics of an arsenic-resistant bacterial isolate, which belongs to a novel species.</title>
        <authorList>
            <person name="Juszczyk A."/>
            <person name="Kowalczyk A."/>
            <person name="Was K."/>
            <person name="Kosowicz W."/>
            <person name="Budzyn A."/>
            <person name="Latowski D."/>
        </authorList>
    </citation>
    <scope>NUCLEOTIDE SEQUENCE</scope>
    <source>
        <strain evidence="1">As8PL</strain>
    </source>
</reference>
<accession>A0AB39BVF7</accession>
<proteinExistence type="predicted"/>
<name>A0AB39BVF7_9BACI</name>
<organism evidence="1">
    <name type="scientific">Alkalihalophilus sp. As8PL</name>
    <dbReference type="NCBI Taxonomy" id="3237103"/>
    <lineage>
        <taxon>Bacteria</taxon>
        <taxon>Bacillati</taxon>
        <taxon>Bacillota</taxon>
        <taxon>Bacilli</taxon>
        <taxon>Bacillales</taxon>
        <taxon>Bacillaceae</taxon>
        <taxon>Alkalihalophilus</taxon>
    </lineage>
</organism>
<dbReference type="EMBL" id="CP162551">
    <property type="protein sequence ID" value="XDI37296.1"/>
    <property type="molecule type" value="Genomic_DNA"/>
</dbReference>
<dbReference type="Pfam" id="PF13911">
    <property type="entry name" value="AhpC-TSA_2"/>
    <property type="match status" value="1"/>
</dbReference>
<dbReference type="InterPro" id="IPR036249">
    <property type="entry name" value="Thioredoxin-like_sf"/>
</dbReference>
<sequence length="139" mass="16345">MREHYNEFEKRGVDIIIISPHKGEYLEKFSNTFDSYPFEFYGDPSRKLYKQMGHQTMPKWKLLGKTALGFLTRQLKGILPKNKQEKEVVLEAMKTSDVYIQGGAWLYDQQKEVKWHHIDQAPNDHATTETLIEQADKNL</sequence>
<dbReference type="SUPFAM" id="SSF52833">
    <property type="entry name" value="Thioredoxin-like"/>
    <property type="match status" value="1"/>
</dbReference>
<dbReference type="InterPro" id="IPR032801">
    <property type="entry name" value="PXL2A/B/C"/>
</dbReference>
<gene>
    <name evidence="1" type="ORF">AB3N04_02975</name>
</gene>
<dbReference type="Gene3D" id="3.40.30.10">
    <property type="entry name" value="Glutaredoxin"/>
    <property type="match status" value="1"/>
</dbReference>
<dbReference type="RefSeq" id="WP_368504655.1">
    <property type="nucleotide sequence ID" value="NZ_CP162551.1"/>
</dbReference>
<dbReference type="AlphaFoldDB" id="A0AB39BVF7"/>
<protein>
    <submittedName>
        <fullName evidence="1">AhpC/TSA family protein</fullName>
    </submittedName>
</protein>
<evidence type="ECO:0000313" key="1">
    <source>
        <dbReference type="EMBL" id="XDI37296.1"/>
    </source>
</evidence>